<dbReference type="Proteomes" id="UP000789920">
    <property type="component" value="Unassembled WGS sequence"/>
</dbReference>
<dbReference type="EMBL" id="CAJVQC010001061">
    <property type="protein sequence ID" value="CAG8486683.1"/>
    <property type="molecule type" value="Genomic_DNA"/>
</dbReference>
<feature type="non-terminal residue" evidence="1">
    <location>
        <position position="1"/>
    </location>
</feature>
<proteinExistence type="predicted"/>
<reference evidence="1" key="1">
    <citation type="submission" date="2021-06" db="EMBL/GenBank/DDBJ databases">
        <authorList>
            <person name="Kallberg Y."/>
            <person name="Tangrot J."/>
            <person name="Rosling A."/>
        </authorList>
    </citation>
    <scope>NUCLEOTIDE SEQUENCE</scope>
    <source>
        <strain evidence="1">MA461A</strain>
    </source>
</reference>
<evidence type="ECO:0000313" key="1">
    <source>
        <dbReference type="EMBL" id="CAG8486683.1"/>
    </source>
</evidence>
<keyword evidence="2" id="KW-1185">Reference proteome</keyword>
<evidence type="ECO:0000313" key="2">
    <source>
        <dbReference type="Proteomes" id="UP000789920"/>
    </source>
</evidence>
<name>A0ACA9KR57_9GLOM</name>
<protein>
    <submittedName>
        <fullName evidence="1">30931_t:CDS:1</fullName>
    </submittedName>
</protein>
<comment type="caution">
    <text evidence="1">The sequence shown here is derived from an EMBL/GenBank/DDBJ whole genome shotgun (WGS) entry which is preliminary data.</text>
</comment>
<accession>A0ACA9KR57</accession>
<sequence>IQNTREVPDYYDSSAHHSIYVASPTQSNMNYYQFNKGDLLSVIASPHPNTTITSTPSTPSTPATPSIVSFHNFPFISGISQTSSLSNRPRTLKFFPKHGYVGTRLTVEVYLELPNPNNVILNLAFGDLMVETHQVALPDSRYELVGIVPSQDYIKSANRSKVPVNMIICNEYNIPIDKWHLGDFVFKANRRHSSQGCLYHPYAISNGVEQASPTTSTTPPLKNEMLYINENNSNAYATQQNVYTFYSYDNHDNLDPVAEQPKPTLNVSEQSQPTFDLQDYREVEMTSNESQSDEQSDPSSFYSSSASTPYSTSSDDSFNDSICNREASLEPSNLIYAQETSSNDTQIVPISPSNYSDSSTTDDLPTPATVKSMNYQIASSISSISSISPGFCPYFPPSMYPYLGYPVIPSITLKESPMVPSSDRPPRPKNRNSSDSDCKTQLYELLNKVKLVIDGDIQSMAQNWSVKDFKTRRRLIQFMRRVEGDEIRVTFKPVKPDKRPKYGIFVSCIWWEAKDDYYITSVDCIYLLECLTGIRLTQDEKNRIRRNLEIFKPLTVGKNKKDSEDLFRVIMGFPAPKPRNIEKDVKVFPWNCVIYAINKILRKYMNRGT</sequence>
<gene>
    <name evidence="1" type="ORF">RPERSI_LOCUS1214</name>
</gene>
<organism evidence="1 2">
    <name type="scientific">Racocetra persica</name>
    <dbReference type="NCBI Taxonomy" id="160502"/>
    <lineage>
        <taxon>Eukaryota</taxon>
        <taxon>Fungi</taxon>
        <taxon>Fungi incertae sedis</taxon>
        <taxon>Mucoromycota</taxon>
        <taxon>Glomeromycotina</taxon>
        <taxon>Glomeromycetes</taxon>
        <taxon>Diversisporales</taxon>
        <taxon>Gigasporaceae</taxon>
        <taxon>Racocetra</taxon>
    </lineage>
</organism>